<gene>
    <name evidence="2" type="ORF">A3B13_02535</name>
</gene>
<evidence type="ECO:0000313" key="3">
    <source>
        <dbReference type="Proteomes" id="UP000176287"/>
    </source>
</evidence>
<dbReference type="EMBL" id="MHKZ01000007">
    <property type="protein sequence ID" value="OGZ01042.1"/>
    <property type="molecule type" value="Genomic_DNA"/>
</dbReference>
<dbReference type="Proteomes" id="UP000176287">
    <property type="component" value="Unassembled WGS sequence"/>
</dbReference>
<proteinExistence type="predicted"/>
<dbReference type="GO" id="GO:0008757">
    <property type="term" value="F:S-adenosylmethionine-dependent methyltransferase activity"/>
    <property type="evidence" value="ECO:0007669"/>
    <property type="project" value="InterPro"/>
</dbReference>
<reference evidence="2 3" key="1">
    <citation type="journal article" date="2016" name="Nat. Commun.">
        <title>Thousands of microbial genomes shed light on interconnected biogeochemical processes in an aquifer system.</title>
        <authorList>
            <person name="Anantharaman K."/>
            <person name="Brown C.T."/>
            <person name="Hug L.A."/>
            <person name="Sharon I."/>
            <person name="Castelle C.J."/>
            <person name="Probst A.J."/>
            <person name="Thomas B.C."/>
            <person name="Singh A."/>
            <person name="Wilkins M.J."/>
            <person name="Karaoz U."/>
            <person name="Brodie E.L."/>
            <person name="Williams K.H."/>
            <person name="Hubbard S.S."/>
            <person name="Banfield J.F."/>
        </authorList>
    </citation>
    <scope>NUCLEOTIDE SEQUENCE [LARGE SCALE GENOMIC DNA]</scope>
</reference>
<dbReference type="InterPro" id="IPR029063">
    <property type="entry name" value="SAM-dependent_MTases_sf"/>
</dbReference>
<comment type="caution">
    <text evidence="2">The sequence shown here is derived from an EMBL/GenBank/DDBJ whole genome shotgun (WGS) entry which is preliminary data.</text>
</comment>
<sequence length="238" mass="27253">MKKFLKNFFEKIEKPENQEKPLTDREILKKGWDTHSISLSNPTEGRALQEYEKQLNFNSQELHGKRILDIGSGIKDKFAREIKELGIDAEVVSLSPDYSIDKYSKNVSVAFPEGKQIAGIGQSLPFADKSFDRVFALHVYEHIFSNDILLRMLGEMVRILKPGGVAKIGPMEDIPGTFYPYKISTDDEKLRLLLEHNQATLYQENMPESIMPKTKVKDNYGNAFYVSQYNIAITRKES</sequence>
<evidence type="ECO:0000259" key="1">
    <source>
        <dbReference type="Pfam" id="PF08241"/>
    </source>
</evidence>
<dbReference type="STRING" id="1798649.A3B13_02535"/>
<name>A0A1G2CIL1_9BACT</name>
<dbReference type="Pfam" id="PF08241">
    <property type="entry name" value="Methyltransf_11"/>
    <property type="match status" value="1"/>
</dbReference>
<dbReference type="InterPro" id="IPR013216">
    <property type="entry name" value="Methyltransf_11"/>
</dbReference>
<accession>A0A1G2CIL1</accession>
<dbReference type="SUPFAM" id="SSF53335">
    <property type="entry name" value="S-adenosyl-L-methionine-dependent methyltransferases"/>
    <property type="match status" value="1"/>
</dbReference>
<protein>
    <recommendedName>
        <fullName evidence="1">Methyltransferase type 11 domain-containing protein</fullName>
    </recommendedName>
</protein>
<feature type="domain" description="Methyltransferase type 11" evidence="1">
    <location>
        <begin position="68"/>
        <end position="165"/>
    </location>
</feature>
<dbReference type="Gene3D" id="3.40.50.150">
    <property type="entry name" value="Vaccinia Virus protein VP39"/>
    <property type="match status" value="1"/>
</dbReference>
<organism evidence="2 3">
    <name type="scientific">Candidatus Liptonbacteria bacterium RIFCSPLOWO2_01_FULL_45_15</name>
    <dbReference type="NCBI Taxonomy" id="1798649"/>
    <lineage>
        <taxon>Bacteria</taxon>
        <taxon>Candidatus Liptoniibacteriota</taxon>
    </lineage>
</organism>
<dbReference type="CDD" id="cd02440">
    <property type="entry name" value="AdoMet_MTases"/>
    <property type="match status" value="1"/>
</dbReference>
<evidence type="ECO:0000313" key="2">
    <source>
        <dbReference type="EMBL" id="OGZ01042.1"/>
    </source>
</evidence>
<dbReference type="AlphaFoldDB" id="A0A1G2CIL1"/>